<comment type="caution">
    <text evidence="13">The sequence shown here is derived from an EMBL/GenBank/DDBJ whole genome shotgun (WGS) entry which is preliminary data.</text>
</comment>
<evidence type="ECO:0000256" key="10">
    <source>
        <dbReference type="SAM" id="Phobius"/>
    </source>
</evidence>
<evidence type="ECO:0000256" key="3">
    <source>
        <dbReference type="ARBA" id="ARBA00022473"/>
    </source>
</evidence>
<keyword evidence="6 10" id="KW-1133">Transmembrane helix</keyword>
<feature type="signal peptide" evidence="11">
    <location>
        <begin position="1"/>
        <end position="19"/>
    </location>
</feature>
<keyword evidence="5 11" id="KW-0732">Signal</keyword>
<evidence type="ECO:0000256" key="9">
    <source>
        <dbReference type="RuleBase" id="RU003827"/>
    </source>
</evidence>
<evidence type="ECO:0000256" key="5">
    <source>
        <dbReference type="ARBA" id="ARBA00022729"/>
    </source>
</evidence>
<evidence type="ECO:0000313" key="13">
    <source>
        <dbReference type="EMBL" id="KAF3425866.1"/>
    </source>
</evidence>
<dbReference type="SMART" id="SM01190">
    <property type="entry name" value="EMP24_GP25L"/>
    <property type="match status" value="1"/>
</dbReference>
<feature type="chain" id="PRO_5032872650" description="GOLD domain-containing protein" evidence="11">
    <location>
        <begin position="20"/>
        <end position="254"/>
    </location>
</feature>
<dbReference type="Proteomes" id="UP000655588">
    <property type="component" value="Unassembled WGS sequence"/>
</dbReference>
<proteinExistence type="inferred from homology"/>
<evidence type="ECO:0000256" key="1">
    <source>
        <dbReference type="ARBA" id="ARBA00004479"/>
    </source>
</evidence>
<dbReference type="PANTHER" id="PTHR22811">
    <property type="entry name" value="TRANSMEMBRANE EMP24 DOMAIN-CONTAINING PROTEIN"/>
    <property type="match status" value="1"/>
</dbReference>
<accession>A0A833RYB6</accession>
<evidence type="ECO:0000256" key="2">
    <source>
        <dbReference type="ARBA" id="ARBA00007104"/>
    </source>
</evidence>
<feature type="transmembrane region" description="Helical" evidence="10">
    <location>
        <begin position="219"/>
        <end position="238"/>
    </location>
</feature>
<dbReference type="AlphaFoldDB" id="A0A833RYB6"/>
<sequence>MSNLLRSLVFGVFLGLANTSMPHPWYESLPAVALDYKVHIDAGKEDCYFQYVHAGATFYVNFQVYNSFSHCRFTENTFLFVYLSKCLQMQVVRGGDGKAGFAVRNPDGVIVHPYQWLSNSDYQDTVKNAGYYSICIDNQFSRFASKLVNLYITVIRYEEWDKYSREIEELNVSVENFTSTITTVEKNINEMLQTQHLSRSREARDLNLLLDNNSYVQTWSIAQIIVIMVTTTIQVYFVRKLFEVRPSRYSRARI</sequence>
<organism evidence="13 14">
    <name type="scientific">Frieseomelitta varia</name>
    <dbReference type="NCBI Taxonomy" id="561572"/>
    <lineage>
        <taxon>Eukaryota</taxon>
        <taxon>Metazoa</taxon>
        <taxon>Ecdysozoa</taxon>
        <taxon>Arthropoda</taxon>
        <taxon>Hexapoda</taxon>
        <taxon>Insecta</taxon>
        <taxon>Pterygota</taxon>
        <taxon>Neoptera</taxon>
        <taxon>Endopterygota</taxon>
        <taxon>Hymenoptera</taxon>
        <taxon>Apocrita</taxon>
        <taxon>Aculeata</taxon>
        <taxon>Apoidea</taxon>
        <taxon>Anthophila</taxon>
        <taxon>Apidae</taxon>
        <taxon>Frieseomelitta</taxon>
    </lineage>
</organism>
<evidence type="ECO:0000256" key="11">
    <source>
        <dbReference type="SAM" id="SignalP"/>
    </source>
</evidence>
<keyword evidence="4 9" id="KW-0812">Transmembrane</keyword>
<comment type="subcellular location">
    <subcellularLocation>
        <location evidence="8">Endomembrane system</location>
        <topology evidence="8">Single-pass membrane protein</topology>
    </subcellularLocation>
    <subcellularLocation>
        <location evidence="1 9">Membrane</location>
        <topology evidence="1 9">Single-pass type I membrane protein</topology>
    </subcellularLocation>
</comment>
<keyword evidence="14" id="KW-1185">Reference proteome</keyword>
<keyword evidence="7 10" id="KW-0472">Membrane</keyword>
<dbReference type="GO" id="GO:0016020">
    <property type="term" value="C:membrane"/>
    <property type="evidence" value="ECO:0007669"/>
    <property type="project" value="UniProtKB-SubCell"/>
</dbReference>
<evidence type="ECO:0000256" key="7">
    <source>
        <dbReference type="ARBA" id="ARBA00023136"/>
    </source>
</evidence>
<evidence type="ECO:0000259" key="12">
    <source>
        <dbReference type="PROSITE" id="PS50866"/>
    </source>
</evidence>
<reference evidence="13" key="1">
    <citation type="submission" date="2019-11" db="EMBL/GenBank/DDBJ databases">
        <title>The nuclear and mitochondrial genomes of Frieseomelitta varia - a highly eusocial stingless bee (Meliponini) with a permanently sterile worker caste.</title>
        <authorList>
            <person name="Freitas F.C.P."/>
            <person name="Lourenco A.P."/>
            <person name="Nunes F.M.F."/>
            <person name="Paschoal A.R."/>
            <person name="Abreu F.C.P."/>
            <person name="Barbin F.O."/>
            <person name="Bataglia L."/>
            <person name="Cardoso-Junior C.A.M."/>
            <person name="Cervoni M.S."/>
            <person name="Silva S.R."/>
            <person name="Dalarmi F."/>
            <person name="Del Lama M.A."/>
            <person name="Depintor T.S."/>
            <person name="Ferreira K.M."/>
            <person name="Goria P.S."/>
            <person name="Jaskot M.C."/>
            <person name="Lago D.C."/>
            <person name="Luna-Lucena D."/>
            <person name="Moda L.M."/>
            <person name="Nascimento L."/>
            <person name="Pedrino M."/>
            <person name="Rabico F.O."/>
            <person name="Sanches F.C."/>
            <person name="Santos D.E."/>
            <person name="Santos C.G."/>
            <person name="Vieira J."/>
            <person name="Lopes T.F."/>
            <person name="Barchuk A.R."/>
            <person name="Hartfelder K."/>
            <person name="Simoes Z.L.P."/>
            <person name="Bitondi M.M.G."/>
            <person name="Pinheiro D.G."/>
        </authorList>
    </citation>
    <scope>NUCLEOTIDE SEQUENCE</scope>
    <source>
        <strain evidence="13">USP_RPSP 00005682</strain>
        <tissue evidence="13">Whole individual</tissue>
    </source>
</reference>
<evidence type="ECO:0000256" key="6">
    <source>
        <dbReference type="ARBA" id="ARBA00022989"/>
    </source>
</evidence>
<protein>
    <recommendedName>
        <fullName evidence="12">GOLD domain-containing protein</fullName>
    </recommendedName>
</protein>
<dbReference type="InterPro" id="IPR009038">
    <property type="entry name" value="GOLD_dom"/>
</dbReference>
<evidence type="ECO:0000256" key="4">
    <source>
        <dbReference type="ARBA" id="ARBA00022692"/>
    </source>
</evidence>
<gene>
    <name evidence="13" type="ORF">E2986_09973</name>
</gene>
<name>A0A833RYB6_9HYME</name>
<comment type="similarity">
    <text evidence="2 9">Belongs to the EMP24/GP25L family.</text>
</comment>
<dbReference type="EMBL" id="WNWW01000353">
    <property type="protein sequence ID" value="KAF3425866.1"/>
    <property type="molecule type" value="Genomic_DNA"/>
</dbReference>
<dbReference type="PROSITE" id="PS50866">
    <property type="entry name" value="GOLD"/>
    <property type="match status" value="1"/>
</dbReference>
<feature type="domain" description="GOLD" evidence="12">
    <location>
        <begin position="45"/>
        <end position="154"/>
    </location>
</feature>
<dbReference type="InterPro" id="IPR036598">
    <property type="entry name" value="GOLD_dom_sf"/>
</dbReference>
<dbReference type="SUPFAM" id="SSF101576">
    <property type="entry name" value="Supernatant protein factor (SPF), C-terminal domain"/>
    <property type="match status" value="1"/>
</dbReference>
<dbReference type="InterPro" id="IPR015720">
    <property type="entry name" value="Emp24-like"/>
</dbReference>
<dbReference type="GO" id="GO:0012505">
    <property type="term" value="C:endomembrane system"/>
    <property type="evidence" value="ECO:0007669"/>
    <property type="project" value="UniProtKB-SubCell"/>
</dbReference>
<evidence type="ECO:0000256" key="8">
    <source>
        <dbReference type="ARBA" id="ARBA00037847"/>
    </source>
</evidence>
<keyword evidence="3" id="KW-0217">Developmental protein</keyword>
<evidence type="ECO:0000313" key="14">
    <source>
        <dbReference type="Proteomes" id="UP000655588"/>
    </source>
</evidence>
<dbReference type="Pfam" id="PF01105">
    <property type="entry name" value="EMP24_GP25L"/>
    <property type="match status" value="1"/>
</dbReference>